<reference evidence="2 3" key="1">
    <citation type="submission" date="2015-08" db="EMBL/GenBank/DDBJ databases">
        <title>Complete genome sequence of Sulfurifustis variabilis.</title>
        <authorList>
            <person name="Miura A."/>
            <person name="Kojima H."/>
            <person name="Fukui M."/>
        </authorList>
    </citation>
    <scope>NUCLEOTIDE SEQUENCE [LARGE SCALE GENOMIC DNA]</scope>
    <source>
        <strain evidence="3">skN76</strain>
    </source>
</reference>
<dbReference type="GO" id="GO:0032297">
    <property type="term" value="P:negative regulation of DNA-templated DNA replication initiation"/>
    <property type="evidence" value="ECO:0007669"/>
    <property type="project" value="InterPro"/>
</dbReference>
<dbReference type="SUPFAM" id="SSF52540">
    <property type="entry name" value="P-loop containing nucleoside triphosphate hydrolases"/>
    <property type="match status" value="1"/>
</dbReference>
<gene>
    <name evidence="2" type="ORF">SVA_2498</name>
</gene>
<keyword evidence="2" id="KW-0396">Initiation factor</keyword>
<name>A0A1B4V683_9GAMM</name>
<evidence type="ECO:0000313" key="3">
    <source>
        <dbReference type="Proteomes" id="UP000218899"/>
    </source>
</evidence>
<dbReference type="GO" id="GO:0003743">
    <property type="term" value="F:translation initiation factor activity"/>
    <property type="evidence" value="ECO:0007669"/>
    <property type="project" value="UniProtKB-KW"/>
</dbReference>
<dbReference type="InterPro" id="IPR017788">
    <property type="entry name" value="Hda"/>
</dbReference>
<dbReference type="NCBIfam" id="TIGR03420">
    <property type="entry name" value="DnaA_homol_Hda"/>
    <property type="match status" value="1"/>
</dbReference>
<keyword evidence="2" id="KW-0648">Protein biosynthesis</keyword>
<organism evidence="2 3">
    <name type="scientific">Sulfurifustis variabilis</name>
    <dbReference type="NCBI Taxonomy" id="1675686"/>
    <lineage>
        <taxon>Bacteria</taxon>
        <taxon>Pseudomonadati</taxon>
        <taxon>Pseudomonadota</taxon>
        <taxon>Gammaproteobacteria</taxon>
        <taxon>Acidiferrobacterales</taxon>
        <taxon>Acidiferrobacteraceae</taxon>
        <taxon>Sulfurifustis</taxon>
    </lineage>
</organism>
<dbReference type="KEGG" id="sva:SVA_2498"/>
<dbReference type="InterPro" id="IPR055199">
    <property type="entry name" value="Hda_lid"/>
</dbReference>
<dbReference type="PANTHER" id="PTHR30050:SF5">
    <property type="entry name" value="DNAA REGULATORY INACTIVATOR HDA"/>
    <property type="match status" value="1"/>
</dbReference>
<proteinExistence type="predicted"/>
<sequence>MTTQLPLDLRLRDGSSFANFLASGNEEVPARLRTMISKREPGNVFLWGERAAGKTHLLEAACRAVQEQGGLPRYVPLATPGLHPAVLEDAEHADLVCLDDVERIAGDRDWEAALFALIERVREQRGRLLSAAIGPPGGIGLRLPDLATRLAWGTVYQLRALDDAGKIAAIRLRAKNRGLEVPADAARYILNRYPRDMVSLFALLERIDVASLASRRRVTVPFLKSLERGDRAR</sequence>
<accession>A0A1B4V683</accession>
<dbReference type="AlphaFoldDB" id="A0A1B4V683"/>
<dbReference type="EMBL" id="AP014936">
    <property type="protein sequence ID" value="BAU49046.1"/>
    <property type="molecule type" value="Genomic_DNA"/>
</dbReference>
<dbReference type="PANTHER" id="PTHR30050">
    <property type="entry name" value="CHROMOSOMAL REPLICATION INITIATOR PROTEIN DNAA"/>
    <property type="match status" value="1"/>
</dbReference>
<dbReference type="InterPro" id="IPR027417">
    <property type="entry name" value="P-loop_NTPase"/>
</dbReference>
<dbReference type="Gene3D" id="3.40.50.300">
    <property type="entry name" value="P-loop containing nucleotide triphosphate hydrolases"/>
    <property type="match status" value="1"/>
</dbReference>
<evidence type="ECO:0000313" key="2">
    <source>
        <dbReference type="EMBL" id="BAU49046.1"/>
    </source>
</evidence>
<dbReference type="GO" id="GO:0006270">
    <property type="term" value="P:DNA replication initiation"/>
    <property type="evidence" value="ECO:0007669"/>
    <property type="project" value="TreeGrafter"/>
</dbReference>
<evidence type="ECO:0000259" key="1">
    <source>
        <dbReference type="Pfam" id="PF22688"/>
    </source>
</evidence>
<dbReference type="Gene3D" id="1.10.8.60">
    <property type="match status" value="1"/>
</dbReference>
<dbReference type="RefSeq" id="WP_169924073.1">
    <property type="nucleotide sequence ID" value="NZ_AP014936.1"/>
</dbReference>
<protein>
    <submittedName>
        <fullName evidence="2">DNA replication initiation factor</fullName>
    </submittedName>
</protein>
<dbReference type="Pfam" id="PF22688">
    <property type="entry name" value="Hda_lid"/>
    <property type="match status" value="1"/>
</dbReference>
<dbReference type="Proteomes" id="UP000218899">
    <property type="component" value="Chromosome"/>
</dbReference>
<feature type="domain" description="Hda lid" evidence="1">
    <location>
        <begin position="163"/>
        <end position="225"/>
    </location>
</feature>
<keyword evidence="3" id="KW-1185">Reference proteome</keyword>